<dbReference type="NCBIfam" id="TIGR00229">
    <property type="entry name" value="sensory_box"/>
    <property type="match status" value="1"/>
</dbReference>
<feature type="modified residue" description="4-aspartylphosphate" evidence="6">
    <location>
        <position position="549"/>
    </location>
</feature>
<gene>
    <name evidence="13" type="ORF">ACFSNB_05650</name>
</gene>
<dbReference type="EC" id="2.7.13.3" evidence="2"/>
<dbReference type="Pfam" id="PF00072">
    <property type="entry name" value="Response_reg"/>
    <property type="match status" value="2"/>
</dbReference>
<dbReference type="SUPFAM" id="SSF55785">
    <property type="entry name" value="PYP-like sensor domain (PAS domain)"/>
    <property type="match status" value="1"/>
</dbReference>
<dbReference type="SUPFAM" id="SSF55874">
    <property type="entry name" value="ATPase domain of HSP90 chaperone/DNA topoisomerase II/histidine kinase"/>
    <property type="match status" value="1"/>
</dbReference>
<dbReference type="PROSITE" id="PS50894">
    <property type="entry name" value="HPT"/>
    <property type="match status" value="1"/>
</dbReference>
<feature type="domain" description="PAS" evidence="10">
    <location>
        <begin position="125"/>
        <end position="166"/>
    </location>
</feature>
<feature type="domain" description="PAC" evidence="11">
    <location>
        <begin position="181"/>
        <end position="235"/>
    </location>
</feature>
<protein>
    <recommendedName>
        <fullName evidence="2">histidine kinase</fullName>
        <ecNumber evidence="2">2.7.13.3</ecNumber>
    </recommendedName>
</protein>
<evidence type="ECO:0000256" key="1">
    <source>
        <dbReference type="ARBA" id="ARBA00000085"/>
    </source>
</evidence>
<dbReference type="InterPro" id="IPR036641">
    <property type="entry name" value="HPT_dom_sf"/>
</dbReference>
<keyword evidence="14" id="KW-1185">Reference proteome</keyword>
<dbReference type="SUPFAM" id="SSF47226">
    <property type="entry name" value="Histidine-containing phosphotransfer domain, HPT domain"/>
    <property type="match status" value="1"/>
</dbReference>
<dbReference type="CDD" id="cd00082">
    <property type="entry name" value="HisKA"/>
    <property type="match status" value="1"/>
</dbReference>
<dbReference type="CDD" id="cd00088">
    <property type="entry name" value="HPT"/>
    <property type="match status" value="1"/>
</dbReference>
<dbReference type="SUPFAM" id="SSF52172">
    <property type="entry name" value="CheY-like"/>
    <property type="match status" value="2"/>
</dbReference>
<dbReference type="Pfam" id="PF01627">
    <property type="entry name" value="Hpt"/>
    <property type="match status" value="1"/>
</dbReference>
<keyword evidence="4" id="KW-0902">Two-component regulatory system</keyword>
<feature type="domain" description="Response regulatory" evidence="9">
    <location>
        <begin position="495"/>
        <end position="616"/>
    </location>
</feature>
<dbReference type="InterPro" id="IPR008207">
    <property type="entry name" value="Sig_transdc_His_kin_Hpt_dom"/>
</dbReference>
<dbReference type="PANTHER" id="PTHR45339">
    <property type="entry name" value="HYBRID SIGNAL TRANSDUCTION HISTIDINE KINASE J"/>
    <property type="match status" value="1"/>
</dbReference>
<dbReference type="InterPro" id="IPR004358">
    <property type="entry name" value="Sig_transdc_His_kin-like_C"/>
</dbReference>
<dbReference type="SMART" id="SM00387">
    <property type="entry name" value="HATPase_c"/>
    <property type="match status" value="1"/>
</dbReference>
<comment type="caution">
    <text evidence="13">The sequence shown here is derived from an EMBL/GenBank/DDBJ whole genome shotgun (WGS) entry which is preliminary data.</text>
</comment>
<dbReference type="Gene3D" id="3.30.565.10">
    <property type="entry name" value="Histidine kinase-like ATPase, C-terminal domain"/>
    <property type="match status" value="1"/>
</dbReference>
<evidence type="ECO:0000313" key="14">
    <source>
        <dbReference type="Proteomes" id="UP001597296"/>
    </source>
</evidence>
<dbReference type="InterPro" id="IPR036097">
    <property type="entry name" value="HisK_dim/P_sf"/>
</dbReference>
<feature type="domain" description="HPt" evidence="12">
    <location>
        <begin position="794"/>
        <end position="892"/>
    </location>
</feature>
<evidence type="ECO:0000256" key="3">
    <source>
        <dbReference type="ARBA" id="ARBA00022553"/>
    </source>
</evidence>
<comment type="catalytic activity">
    <reaction evidence="1">
        <text>ATP + protein L-histidine = ADP + protein N-phospho-L-histidine.</text>
        <dbReference type="EC" id="2.7.13.3"/>
    </reaction>
</comment>
<dbReference type="CDD" id="cd16922">
    <property type="entry name" value="HATPase_EvgS-ArcB-TorS-like"/>
    <property type="match status" value="1"/>
</dbReference>
<dbReference type="InterPro" id="IPR001610">
    <property type="entry name" value="PAC"/>
</dbReference>
<dbReference type="InterPro" id="IPR000014">
    <property type="entry name" value="PAS"/>
</dbReference>
<dbReference type="Gene3D" id="3.40.50.2300">
    <property type="match status" value="2"/>
</dbReference>
<dbReference type="RefSeq" id="WP_377315064.1">
    <property type="nucleotide sequence ID" value="NZ_JBHUIY010000007.1"/>
</dbReference>
<feature type="region of interest" description="Disordered" evidence="7">
    <location>
        <begin position="882"/>
        <end position="907"/>
    </location>
</feature>
<dbReference type="PROSITE" id="PS50112">
    <property type="entry name" value="PAS"/>
    <property type="match status" value="1"/>
</dbReference>
<dbReference type="SMART" id="SM00448">
    <property type="entry name" value="REC"/>
    <property type="match status" value="2"/>
</dbReference>
<dbReference type="InterPro" id="IPR003661">
    <property type="entry name" value="HisK_dim/P_dom"/>
</dbReference>
<dbReference type="Pfam" id="PF00512">
    <property type="entry name" value="HisKA"/>
    <property type="match status" value="1"/>
</dbReference>
<evidence type="ECO:0000256" key="2">
    <source>
        <dbReference type="ARBA" id="ARBA00012438"/>
    </source>
</evidence>
<evidence type="ECO:0000259" key="11">
    <source>
        <dbReference type="PROSITE" id="PS50113"/>
    </source>
</evidence>
<sequence length="907" mass="95048">MHPELARQLAEAFGSDPASMLDALAALDPAALPAPLVPLVAGLPALLDAVEARYRAGEHDRAGAVALLNRSVGEILAANGQQAPATAALGLEDVSGEIARLVRAFNAVRRELEQQKFALDQHAIVSITDADGVIVYANRKFCEISGYRPEELIGRNHRIVKSGLHPPEFYAGIWRTITAGHVWHGELCNRAKDGSLSWLAATIVPSLDEAGRPRQFVAIRTDVTARKHMEKAMAEAVERAEAASQAKNEFLATISHEIRTPMNGIIGMTSLLLDTDLTPEQHHFAATARASAEALLGLLNDILDFSKMEAGRLDLEHSPFEIAPLIEGVVDILVPRVRVKGLELTCRVGAETDGLYRGDPGRLRQILLNLASNAIKFTDHGAVAIEAGFDPAAAERPRLRVTVRDTGIGIPATAHARLFGMFSQADASMARRYGGSGLGLAICRRLLDLMGGQIGFDSTEGEGSTFWFTVPLERVAPAAGEAPPPGPAAPLAGLRLLVIDDHPASREILARQLAGWGIEVAEAAAAAAGLAAIRAAPGQGRPFDGLILDHLMPGMTGLDLAAVLRADPATTTLPILLVSSGDLAEVQDLARALRLDRVLAKPVRRAALRDALAAMFGRGGAAAATRPEPLPPPPTRPLKVLVAEDNAINQQVAVGLLAKLGHRADVADDGAEAVERVRQGDYDLVLMDMQMPRFDGLAATRRIRTLPGARAEVVIIAMTANATAGDRAACLAAGMNDYLAKPIDRHRLSQLLDRWAGRLTAGEPPPAASPPVDPVLLPPVADEAVQGELVRALGPESVGRLFRVFHAGLAARGEEIARAVAAGDAVLVATLAHSLKGAAANLGFVRLAEAAGRLEQAGRDGGGLAPAGAALAAALRVTARHGSASAEGSDATRDGGAPDAPPPVGQG</sequence>
<dbReference type="InterPro" id="IPR035965">
    <property type="entry name" value="PAS-like_dom_sf"/>
</dbReference>
<dbReference type="PROSITE" id="PS50109">
    <property type="entry name" value="HIS_KIN"/>
    <property type="match status" value="1"/>
</dbReference>
<feature type="domain" description="Response regulatory" evidence="9">
    <location>
        <begin position="639"/>
        <end position="756"/>
    </location>
</feature>
<dbReference type="Proteomes" id="UP001597296">
    <property type="component" value="Unassembled WGS sequence"/>
</dbReference>
<name>A0ABW5C7I7_9PROT</name>
<evidence type="ECO:0000259" key="10">
    <source>
        <dbReference type="PROSITE" id="PS50112"/>
    </source>
</evidence>
<dbReference type="SMART" id="SM00091">
    <property type="entry name" value="PAS"/>
    <property type="match status" value="1"/>
</dbReference>
<dbReference type="InterPro" id="IPR001789">
    <property type="entry name" value="Sig_transdc_resp-reg_receiver"/>
</dbReference>
<dbReference type="SMART" id="SM00086">
    <property type="entry name" value="PAC"/>
    <property type="match status" value="1"/>
</dbReference>
<dbReference type="Pfam" id="PF00989">
    <property type="entry name" value="PAS"/>
    <property type="match status" value="1"/>
</dbReference>
<dbReference type="InterPro" id="IPR003594">
    <property type="entry name" value="HATPase_dom"/>
</dbReference>
<dbReference type="InterPro" id="IPR013767">
    <property type="entry name" value="PAS_fold"/>
</dbReference>
<proteinExistence type="predicted"/>
<dbReference type="Gene3D" id="1.20.120.160">
    <property type="entry name" value="HPT domain"/>
    <property type="match status" value="1"/>
</dbReference>
<accession>A0ABW5C7I7</accession>
<keyword evidence="3 6" id="KW-0597">Phosphoprotein</keyword>
<dbReference type="Gene3D" id="1.10.287.130">
    <property type="match status" value="1"/>
</dbReference>
<dbReference type="Pfam" id="PF02518">
    <property type="entry name" value="HATPase_c"/>
    <property type="match status" value="1"/>
</dbReference>
<evidence type="ECO:0000256" key="4">
    <source>
        <dbReference type="ARBA" id="ARBA00023012"/>
    </source>
</evidence>
<dbReference type="SMART" id="SM00388">
    <property type="entry name" value="HisKA"/>
    <property type="match status" value="1"/>
</dbReference>
<organism evidence="13 14">
    <name type="scientific">Phaeospirillum tilakii</name>
    <dbReference type="NCBI Taxonomy" id="741673"/>
    <lineage>
        <taxon>Bacteria</taxon>
        <taxon>Pseudomonadati</taxon>
        <taxon>Pseudomonadota</taxon>
        <taxon>Alphaproteobacteria</taxon>
        <taxon>Rhodospirillales</taxon>
        <taxon>Rhodospirillaceae</taxon>
        <taxon>Phaeospirillum</taxon>
    </lineage>
</organism>
<dbReference type="InterPro" id="IPR011006">
    <property type="entry name" value="CheY-like_superfamily"/>
</dbReference>
<evidence type="ECO:0000259" key="12">
    <source>
        <dbReference type="PROSITE" id="PS50894"/>
    </source>
</evidence>
<reference evidence="14" key="1">
    <citation type="journal article" date="2019" name="Int. J. Syst. Evol. Microbiol.">
        <title>The Global Catalogue of Microorganisms (GCM) 10K type strain sequencing project: providing services to taxonomists for standard genome sequencing and annotation.</title>
        <authorList>
            <consortium name="The Broad Institute Genomics Platform"/>
            <consortium name="The Broad Institute Genome Sequencing Center for Infectious Disease"/>
            <person name="Wu L."/>
            <person name="Ma J."/>
        </authorList>
    </citation>
    <scope>NUCLEOTIDE SEQUENCE [LARGE SCALE GENOMIC DNA]</scope>
    <source>
        <strain evidence="14">KCTC 15012</strain>
    </source>
</reference>
<dbReference type="SUPFAM" id="SSF47384">
    <property type="entry name" value="Homodimeric domain of signal transducing histidine kinase"/>
    <property type="match status" value="1"/>
</dbReference>
<evidence type="ECO:0000256" key="6">
    <source>
        <dbReference type="PROSITE-ProRule" id="PRU00169"/>
    </source>
</evidence>
<dbReference type="PRINTS" id="PR00344">
    <property type="entry name" value="BCTRLSENSOR"/>
</dbReference>
<dbReference type="InterPro" id="IPR005467">
    <property type="entry name" value="His_kinase_dom"/>
</dbReference>
<dbReference type="CDD" id="cd17546">
    <property type="entry name" value="REC_hyHK_CKI1_RcsC-like"/>
    <property type="match status" value="1"/>
</dbReference>
<feature type="modified residue" description="4-aspartylphosphate" evidence="6">
    <location>
        <position position="688"/>
    </location>
</feature>
<dbReference type="CDD" id="cd00156">
    <property type="entry name" value="REC"/>
    <property type="match status" value="1"/>
</dbReference>
<dbReference type="CDD" id="cd00130">
    <property type="entry name" value="PAS"/>
    <property type="match status" value="1"/>
</dbReference>
<dbReference type="EMBL" id="JBHUIY010000007">
    <property type="protein sequence ID" value="MFD2233284.1"/>
    <property type="molecule type" value="Genomic_DNA"/>
</dbReference>
<feature type="domain" description="Histidine kinase" evidence="8">
    <location>
        <begin position="253"/>
        <end position="474"/>
    </location>
</feature>
<evidence type="ECO:0000259" key="9">
    <source>
        <dbReference type="PROSITE" id="PS50110"/>
    </source>
</evidence>
<dbReference type="PANTHER" id="PTHR45339:SF5">
    <property type="entry name" value="HISTIDINE KINASE"/>
    <property type="match status" value="1"/>
</dbReference>
<dbReference type="Gene3D" id="3.30.450.20">
    <property type="entry name" value="PAS domain"/>
    <property type="match status" value="1"/>
</dbReference>
<dbReference type="PROSITE" id="PS50110">
    <property type="entry name" value="RESPONSE_REGULATORY"/>
    <property type="match status" value="2"/>
</dbReference>
<evidence type="ECO:0000259" key="8">
    <source>
        <dbReference type="PROSITE" id="PS50109"/>
    </source>
</evidence>
<dbReference type="InterPro" id="IPR036890">
    <property type="entry name" value="HATPase_C_sf"/>
</dbReference>
<feature type="modified residue" description="Phosphohistidine" evidence="5">
    <location>
        <position position="833"/>
    </location>
</feature>
<dbReference type="PROSITE" id="PS50113">
    <property type="entry name" value="PAC"/>
    <property type="match status" value="1"/>
</dbReference>
<evidence type="ECO:0000256" key="7">
    <source>
        <dbReference type="SAM" id="MobiDB-lite"/>
    </source>
</evidence>
<evidence type="ECO:0000313" key="13">
    <source>
        <dbReference type="EMBL" id="MFD2233284.1"/>
    </source>
</evidence>
<evidence type="ECO:0000256" key="5">
    <source>
        <dbReference type="PROSITE-ProRule" id="PRU00110"/>
    </source>
</evidence>
<dbReference type="InterPro" id="IPR000700">
    <property type="entry name" value="PAS-assoc_C"/>
</dbReference>